<evidence type="ECO:0000313" key="6">
    <source>
        <dbReference type="Proteomes" id="UP000278746"/>
    </source>
</evidence>
<evidence type="ECO:0000256" key="3">
    <source>
        <dbReference type="SAM" id="MobiDB-lite"/>
    </source>
</evidence>
<gene>
    <name evidence="5" type="primary">abc-f</name>
    <name evidence="5" type="ORF">EBO34_01060</name>
</gene>
<dbReference type="PANTHER" id="PTHR42855">
    <property type="entry name" value="ABC TRANSPORTER ATP-BINDING SUBUNIT"/>
    <property type="match status" value="1"/>
</dbReference>
<dbReference type="InterPro" id="IPR003593">
    <property type="entry name" value="AAA+_ATPase"/>
</dbReference>
<proteinExistence type="predicted"/>
<dbReference type="InterPro" id="IPR003439">
    <property type="entry name" value="ABC_transporter-like_ATP-bd"/>
</dbReference>
<dbReference type="GO" id="GO:0016887">
    <property type="term" value="F:ATP hydrolysis activity"/>
    <property type="evidence" value="ECO:0007669"/>
    <property type="project" value="InterPro"/>
</dbReference>
<keyword evidence="6" id="KW-1185">Reference proteome</keyword>
<protein>
    <submittedName>
        <fullName evidence="5">ABC-F type ribosomal protection protein</fullName>
    </submittedName>
</protein>
<evidence type="ECO:0000256" key="1">
    <source>
        <dbReference type="ARBA" id="ARBA00022741"/>
    </source>
</evidence>
<evidence type="ECO:0000313" key="5">
    <source>
        <dbReference type="EMBL" id="RNA68590.1"/>
    </source>
</evidence>
<feature type="domain" description="ABC transporter" evidence="4">
    <location>
        <begin position="286"/>
        <end position="496"/>
    </location>
</feature>
<dbReference type="Pfam" id="PF00005">
    <property type="entry name" value="ABC_tran"/>
    <property type="match status" value="2"/>
</dbReference>
<dbReference type="SUPFAM" id="SSF52540">
    <property type="entry name" value="P-loop containing nucleoside triphosphate hydrolases"/>
    <property type="match status" value="2"/>
</dbReference>
<dbReference type="InterPro" id="IPR027417">
    <property type="entry name" value="P-loop_NTPase"/>
</dbReference>
<accession>A0A3M7TSI2</accession>
<dbReference type="SMART" id="SM00382">
    <property type="entry name" value="AAA"/>
    <property type="match status" value="2"/>
</dbReference>
<organism evidence="5 6">
    <name type="scientific">Alteribacter keqinensis</name>
    <dbReference type="NCBI Taxonomy" id="2483800"/>
    <lineage>
        <taxon>Bacteria</taxon>
        <taxon>Bacillati</taxon>
        <taxon>Bacillota</taxon>
        <taxon>Bacilli</taxon>
        <taxon>Bacillales</taxon>
        <taxon>Bacillaceae</taxon>
        <taxon>Alteribacter</taxon>
    </lineage>
</organism>
<evidence type="ECO:0000259" key="4">
    <source>
        <dbReference type="PROSITE" id="PS50893"/>
    </source>
</evidence>
<dbReference type="EMBL" id="RHIB01000001">
    <property type="protein sequence ID" value="RNA68590.1"/>
    <property type="molecule type" value="Genomic_DNA"/>
</dbReference>
<feature type="region of interest" description="Disordered" evidence="3">
    <location>
        <begin position="215"/>
        <end position="239"/>
    </location>
</feature>
<keyword evidence="1" id="KW-0547">Nucleotide-binding</keyword>
<dbReference type="GO" id="GO:0005524">
    <property type="term" value="F:ATP binding"/>
    <property type="evidence" value="ECO:0007669"/>
    <property type="project" value="UniProtKB-KW"/>
</dbReference>
<dbReference type="PROSITE" id="PS50893">
    <property type="entry name" value="ABC_TRANSPORTER_2"/>
    <property type="match status" value="2"/>
</dbReference>
<dbReference type="Proteomes" id="UP000278746">
    <property type="component" value="Unassembled WGS sequence"/>
</dbReference>
<feature type="domain" description="ABC transporter" evidence="4">
    <location>
        <begin position="4"/>
        <end position="191"/>
    </location>
</feature>
<dbReference type="Gene3D" id="3.40.50.300">
    <property type="entry name" value="P-loop containing nucleotide triphosphate hydrolases"/>
    <property type="match status" value="3"/>
</dbReference>
<dbReference type="OrthoDB" id="9760950at2"/>
<dbReference type="InterPro" id="IPR051309">
    <property type="entry name" value="ABCF_ATPase"/>
</dbReference>
<sequence length="536" mass="60201">MLLLKTAPLEKSYGDRVIIKTEKLSIYNGEKIGIVGRNGEGKSTFLIILAGELPPDKGEVLALADRAYLPQLEAGQMPVTKKERSKWAVPDGKGMSGGEETRKKIAAVLSSDAELILADEPTSHLDIEGVEQFEKGILKREGAAVLVSHDRELLDRVCTSIWEVENGELLIYDGNYSSYTEQKQLKEERDWFEYEQYTKEKARLTEAKLEISQRSTALRKAPRRMGNSEARLHKRSVGKKKAKLDKGTKAIQSRIDQLEKKDKPRTESEVTFDMERFTPLHSRTAVAFEDVTVKAAGRLLIEKLRAAVKPGEKVAITGCNGAGKSTLLNMIKNRESGVRVAKPAKIGFFYQQLENLDEENSILGNVMDTTRYTEEFVRTILARLLFKREEVHKEVSKLSGGERVKTALAKVFLSDVNVLLLDEPTNFIDLPTKEALQEVLSEYPGTILFVTHDRYLIRHLADRVIEIAGKRGIVQEPETLGNPLHTGAEEEEAMAELAIELKLAELLGKLGESGDEDEKKRLDEEYARMLQKKQQL</sequence>
<evidence type="ECO:0000256" key="2">
    <source>
        <dbReference type="ARBA" id="ARBA00022840"/>
    </source>
</evidence>
<comment type="caution">
    <text evidence="5">The sequence shown here is derived from an EMBL/GenBank/DDBJ whole genome shotgun (WGS) entry which is preliminary data.</text>
</comment>
<dbReference type="NCBIfam" id="NF000355">
    <property type="entry name" value="ribo_prot_ABC_F"/>
    <property type="match status" value="1"/>
</dbReference>
<dbReference type="RefSeq" id="WP_122896116.1">
    <property type="nucleotide sequence ID" value="NZ_RHIB01000001.1"/>
</dbReference>
<dbReference type="AlphaFoldDB" id="A0A3M7TSI2"/>
<dbReference type="CDD" id="cd03221">
    <property type="entry name" value="ABCF_EF-3"/>
    <property type="match status" value="2"/>
</dbReference>
<reference evidence="5 6" key="1">
    <citation type="submission" date="2018-10" db="EMBL/GenBank/DDBJ databases">
        <title>Bacillus Keqinensis sp. nov., a moderately halophilic bacterium isolated from a saline-alkaline lake.</title>
        <authorList>
            <person name="Wang H."/>
        </authorList>
    </citation>
    <scope>NUCLEOTIDE SEQUENCE [LARGE SCALE GENOMIC DNA]</scope>
    <source>
        <strain evidence="5 6">KQ-3</strain>
    </source>
</reference>
<dbReference type="PANTHER" id="PTHR42855:SF2">
    <property type="entry name" value="DRUG RESISTANCE ABC TRANSPORTER,ATP-BINDING PROTEIN"/>
    <property type="match status" value="1"/>
</dbReference>
<keyword evidence="2" id="KW-0067">ATP-binding</keyword>
<name>A0A3M7TSI2_9BACI</name>